<sequence length="228" mass="22603">DPHGAAPPPAAQSLRGGGGAHRGGSGAPLGGMVPRPGDRGPSRPRRPAPPGGAAPRAGVHGHAVAAPDRRLRRRAIGHRHLRRLPGEAGRPAAHPRRGGAADGAALRRGAQRGAAGRAARRGAGAAGHPVPRAHARGGEPAECRGAGQRPLGAALAGHPPPPAARRRRRGGGVRVHRAAGAGAGLRERARRPGLRPGGRLPLAGAPPGRAAPQDRAAQGAGVAAPHGM</sequence>
<protein>
    <submittedName>
        <fullName evidence="2">Uncharacterized protein</fullName>
    </submittedName>
</protein>
<feature type="non-terminal residue" evidence="2">
    <location>
        <position position="1"/>
    </location>
</feature>
<gene>
    <name evidence="2" type="ORF">AVDCRST_MAG89-3083</name>
</gene>
<reference evidence="2" key="1">
    <citation type="submission" date="2020-02" db="EMBL/GenBank/DDBJ databases">
        <authorList>
            <person name="Meier V. D."/>
        </authorList>
    </citation>
    <scope>NUCLEOTIDE SEQUENCE</scope>
    <source>
        <strain evidence="2">AVDCRST_MAG89</strain>
    </source>
</reference>
<name>A0A6J4M5B1_9BACT</name>
<organism evidence="2">
    <name type="scientific">uncultured Gemmatimonadota bacterium</name>
    <dbReference type="NCBI Taxonomy" id="203437"/>
    <lineage>
        <taxon>Bacteria</taxon>
        <taxon>Pseudomonadati</taxon>
        <taxon>Gemmatimonadota</taxon>
        <taxon>environmental samples</taxon>
    </lineage>
</organism>
<feature type="region of interest" description="Disordered" evidence="1">
    <location>
        <begin position="1"/>
        <end position="228"/>
    </location>
</feature>
<evidence type="ECO:0000256" key="1">
    <source>
        <dbReference type="SAM" id="MobiDB-lite"/>
    </source>
</evidence>
<feature type="compositionally biased region" description="Low complexity" evidence="1">
    <location>
        <begin position="197"/>
        <end position="221"/>
    </location>
</feature>
<feature type="compositionally biased region" description="Basic residues" evidence="1">
    <location>
        <begin position="70"/>
        <end position="83"/>
    </location>
</feature>
<feature type="non-terminal residue" evidence="2">
    <location>
        <position position="228"/>
    </location>
</feature>
<proteinExistence type="predicted"/>
<evidence type="ECO:0000313" key="2">
    <source>
        <dbReference type="EMBL" id="CAA9350206.1"/>
    </source>
</evidence>
<feature type="compositionally biased region" description="Low complexity" evidence="1">
    <location>
        <begin position="53"/>
        <end position="66"/>
    </location>
</feature>
<dbReference type="AlphaFoldDB" id="A0A6J4M5B1"/>
<feature type="compositionally biased region" description="Gly residues" evidence="1">
    <location>
        <begin position="15"/>
        <end position="29"/>
    </location>
</feature>
<feature type="compositionally biased region" description="Pro residues" evidence="1">
    <location>
        <begin position="1"/>
        <end position="10"/>
    </location>
</feature>
<accession>A0A6J4M5B1</accession>
<feature type="compositionally biased region" description="Basic residues" evidence="1">
    <location>
        <begin position="164"/>
        <end position="177"/>
    </location>
</feature>
<feature type="compositionally biased region" description="Low complexity" evidence="1">
    <location>
        <begin position="102"/>
        <end position="132"/>
    </location>
</feature>
<dbReference type="EMBL" id="CADCTV010000643">
    <property type="protein sequence ID" value="CAA9350206.1"/>
    <property type="molecule type" value="Genomic_DNA"/>
</dbReference>